<feature type="domain" description="Malonyl-CoA:ACP transacylase (MAT)" evidence="5">
    <location>
        <begin position="7"/>
        <end position="310"/>
    </location>
</feature>
<accession>A0A136PQ86</accession>
<dbReference type="GO" id="GO:0006633">
    <property type="term" value="P:fatty acid biosynthetic process"/>
    <property type="evidence" value="ECO:0007669"/>
    <property type="project" value="TreeGrafter"/>
</dbReference>
<protein>
    <recommendedName>
        <fullName evidence="1">[acyl-carrier-protein] S-malonyltransferase</fullName>
        <ecNumber evidence="1">2.3.1.39</ecNumber>
    </recommendedName>
</protein>
<organism evidence="6 7">
    <name type="scientific">Micromonospora rosaria</name>
    <dbReference type="NCBI Taxonomy" id="47874"/>
    <lineage>
        <taxon>Bacteria</taxon>
        <taxon>Bacillati</taxon>
        <taxon>Actinomycetota</taxon>
        <taxon>Actinomycetes</taxon>
        <taxon>Micromonosporales</taxon>
        <taxon>Micromonosporaceae</taxon>
        <taxon>Micromonospora</taxon>
    </lineage>
</organism>
<dbReference type="InterPro" id="IPR016036">
    <property type="entry name" value="Malonyl_transacylase_ACP-bd"/>
</dbReference>
<dbReference type="Gene3D" id="3.40.366.10">
    <property type="entry name" value="Malonyl-Coenzyme A Acyl Carrier Protein, domain 2"/>
    <property type="match status" value="1"/>
</dbReference>
<dbReference type="SUPFAM" id="SSF52151">
    <property type="entry name" value="FabD/lysophospholipase-like"/>
    <property type="match status" value="1"/>
</dbReference>
<dbReference type="SMART" id="SM00827">
    <property type="entry name" value="PKS_AT"/>
    <property type="match status" value="1"/>
</dbReference>
<dbReference type="OrthoDB" id="3543921at2"/>
<dbReference type="SUPFAM" id="SSF55048">
    <property type="entry name" value="Probable ACP-binding domain of malonyl-CoA ACP transacylase"/>
    <property type="match status" value="1"/>
</dbReference>
<dbReference type="InterPro" id="IPR001227">
    <property type="entry name" value="Ac_transferase_dom_sf"/>
</dbReference>
<evidence type="ECO:0000256" key="4">
    <source>
        <dbReference type="ARBA" id="ARBA00048462"/>
    </source>
</evidence>
<evidence type="ECO:0000256" key="3">
    <source>
        <dbReference type="ARBA" id="ARBA00023315"/>
    </source>
</evidence>
<comment type="catalytic activity">
    <reaction evidence="4">
        <text>holo-[ACP] + malonyl-CoA = malonyl-[ACP] + CoA</text>
        <dbReference type="Rhea" id="RHEA:41792"/>
        <dbReference type="Rhea" id="RHEA-COMP:9623"/>
        <dbReference type="Rhea" id="RHEA-COMP:9685"/>
        <dbReference type="ChEBI" id="CHEBI:57287"/>
        <dbReference type="ChEBI" id="CHEBI:57384"/>
        <dbReference type="ChEBI" id="CHEBI:64479"/>
        <dbReference type="ChEBI" id="CHEBI:78449"/>
        <dbReference type="EC" id="2.3.1.39"/>
    </reaction>
</comment>
<dbReference type="GO" id="GO:0004314">
    <property type="term" value="F:[acyl-carrier-protein] S-malonyltransferase activity"/>
    <property type="evidence" value="ECO:0007669"/>
    <property type="project" value="UniProtKB-EC"/>
</dbReference>
<dbReference type="Gene3D" id="3.30.70.250">
    <property type="entry name" value="Malonyl-CoA ACP transacylase, ACP-binding"/>
    <property type="match status" value="1"/>
</dbReference>
<dbReference type="InterPro" id="IPR014043">
    <property type="entry name" value="Acyl_transferase_dom"/>
</dbReference>
<keyword evidence="7" id="KW-1185">Reference proteome</keyword>
<sequence>MKDLVIVFPGQGSQFAGMGRKWFDEHESVRERFAQASDIVGYSLADLCFTAPPAEVTRTRYAQVSLLVLSYSMYEVMTAGRKVPVSYLTGHSLGEITALLAAGALTFEDAVRLVKVRGEAMEGCAADSGTGMIAAVRMPVADVEKCVEDFNAAGHDVQVANYNGELQTVLSGTLDDLKGITAHLEDRGGRAVKLNVAGAFHSTFMAGALPEYTKALSEVTIAEPAVPVYSNVTGEAYESAEAIREALAVQLTSPVRWSDIVAALVDRKAAVWIEVGPKQVLKKMLTGAVGSGEVYSLDEEPDRVGAVLDHLVELKKREPGVVGLCLGAAAATRNRNFDADEYHNGVVVSYRKLQELSKLDQESLSDQQKQAAVELLLTIMRTKRVPEPEQRDRIESILRRTGEVGLRTIAGALAT</sequence>
<reference evidence="6 7" key="1">
    <citation type="submission" date="2016-01" db="EMBL/GenBank/DDBJ databases">
        <title>Whole genome sequence and analysis of Micromonospora rosaria DSM 803, which can produce antibacterial substance rosamicin.</title>
        <authorList>
            <person name="Yang H."/>
            <person name="He X."/>
            <person name="Zhu D."/>
        </authorList>
    </citation>
    <scope>NUCLEOTIDE SEQUENCE [LARGE SCALE GENOMIC DNA]</scope>
    <source>
        <strain evidence="6 7">DSM 803</strain>
    </source>
</reference>
<keyword evidence="2 6" id="KW-0808">Transferase</keyword>
<name>A0A136PQ86_9ACTN</name>
<keyword evidence="3 6" id="KW-0012">Acyltransferase</keyword>
<dbReference type="InterPro" id="IPR050858">
    <property type="entry name" value="Mal-CoA-ACP_Trans/PKS_FabD"/>
</dbReference>
<dbReference type="PANTHER" id="PTHR42681">
    <property type="entry name" value="MALONYL-COA-ACYL CARRIER PROTEIN TRANSACYLASE, MITOCHONDRIAL"/>
    <property type="match status" value="1"/>
</dbReference>
<dbReference type="RefSeq" id="WP_067367791.1">
    <property type="nucleotide sequence ID" value="NZ_JBIUBN010000036.1"/>
</dbReference>
<dbReference type="AlphaFoldDB" id="A0A136PQ86"/>
<evidence type="ECO:0000256" key="2">
    <source>
        <dbReference type="ARBA" id="ARBA00022679"/>
    </source>
</evidence>
<gene>
    <name evidence="6" type="ORF">AWW66_18425</name>
</gene>
<dbReference type="PANTHER" id="PTHR42681:SF1">
    <property type="entry name" value="MALONYL-COA-ACYL CARRIER PROTEIN TRANSACYLASE, MITOCHONDRIAL"/>
    <property type="match status" value="1"/>
</dbReference>
<dbReference type="InterPro" id="IPR016035">
    <property type="entry name" value="Acyl_Trfase/lysoPLipase"/>
</dbReference>
<dbReference type="EC" id="2.3.1.39" evidence="1"/>
<evidence type="ECO:0000313" key="6">
    <source>
        <dbReference type="EMBL" id="KXK60534.1"/>
    </source>
</evidence>
<dbReference type="EMBL" id="LRQV01000068">
    <property type="protein sequence ID" value="KXK60534.1"/>
    <property type="molecule type" value="Genomic_DNA"/>
</dbReference>
<dbReference type="Proteomes" id="UP000070620">
    <property type="component" value="Unassembled WGS sequence"/>
</dbReference>
<proteinExistence type="predicted"/>
<evidence type="ECO:0000259" key="5">
    <source>
        <dbReference type="SMART" id="SM00827"/>
    </source>
</evidence>
<comment type="caution">
    <text evidence="6">The sequence shown here is derived from an EMBL/GenBank/DDBJ whole genome shotgun (WGS) entry which is preliminary data.</text>
</comment>
<evidence type="ECO:0000313" key="7">
    <source>
        <dbReference type="Proteomes" id="UP000070620"/>
    </source>
</evidence>
<evidence type="ECO:0000256" key="1">
    <source>
        <dbReference type="ARBA" id="ARBA00013258"/>
    </source>
</evidence>
<dbReference type="Pfam" id="PF00698">
    <property type="entry name" value="Acyl_transf_1"/>
    <property type="match status" value="1"/>
</dbReference>